<sequence>MTAGGRSRPRPVILRQVVSFGGRMKITHVSVRNYRSLKKIDLSIDSYTALVGANGSGKSSILYALDWFFRGHELDLSDVCDHKEGNPLDAGTVVEVTVTFGGLTLRDRERLGEYGRGNAAVFSRSWIPGEAKTKVVGNALQGPGFAELRAMKLVGDFRKKYVELRVDLSELPDLGKSPSKEDVVGQLAAWEGRSENTSRLIAVDSADANHMFGINGPNVIRDCVRLVLVPASTSIAQDVGGLSKDSALSELIGTLMSTAGAVARADWLVRYADEVGELNRVVRESVETATALQADRINSRLSSFIPNARVEFKPTVPEWNPKNDATVSTNVVVDGIVNDVSRQGHGVQRAVMIAMFQSLVPDAAHAVGTLKPLDGESEDETAARLTNELAGLPALIICIEEPEIYQHPIRARTFARILTELSSQPEAQVLIATHSPYFVRPEQFASLRRLALVAGKSTVANTTALEVATAISGSVDQVAKIVEKRLPTSFSEGFFGDAVVLVEGDTDKSVIEALAEKLGLSLDSRGISVLDMAGKSGLRIPYAMFAALEIPAYVVADGDALGAARKYPNDPIKQAGAHASHQKATEGVTSWLRASPARNGTTPYVFKAPSVVADGYIVWEDDIEHELAGWGSFQTALTANGGALRRKDLLTYRTAVLDADLGDLPNTLRIAIQAIADFRQG</sequence>
<dbReference type="InterPro" id="IPR034139">
    <property type="entry name" value="TOPRIM_OLD"/>
</dbReference>
<feature type="domain" description="Endonuclease GajA/Old nuclease/RecF-like AAA" evidence="1">
    <location>
        <begin position="293"/>
        <end position="439"/>
    </location>
</feature>
<dbReference type="EMBL" id="QZVS01000066">
    <property type="protein sequence ID" value="RJT89952.1"/>
    <property type="molecule type" value="Genomic_DNA"/>
</dbReference>
<dbReference type="Proteomes" id="UP000272015">
    <property type="component" value="Unassembled WGS sequence"/>
</dbReference>
<reference evidence="3 4" key="1">
    <citation type="submission" date="2018-09" db="EMBL/GenBank/DDBJ databases">
        <title>Novel species of Cryobacterium.</title>
        <authorList>
            <person name="Liu Q."/>
            <person name="Xin Y.-H."/>
        </authorList>
    </citation>
    <scope>NUCLEOTIDE SEQUENCE [LARGE SCALE GENOMIC DNA]</scope>
    <source>
        <strain evidence="3 4">Hh39</strain>
    </source>
</reference>
<dbReference type="PANTHER" id="PTHR43581">
    <property type="entry name" value="ATP/GTP PHOSPHATASE"/>
    <property type="match status" value="1"/>
</dbReference>
<feature type="domain" description="OLD protein-like TOPRIM" evidence="2">
    <location>
        <begin position="494"/>
        <end position="559"/>
    </location>
</feature>
<evidence type="ECO:0000259" key="1">
    <source>
        <dbReference type="Pfam" id="PF13175"/>
    </source>
</evidence>
<evidence type="ECO:0000313" key="4">
    <source>
        <dbReference type="Proteomes" id="UP000272015"/>
    </source>
</evidence>
<dbReference type="CDD" id="cd01026">
    <property type="entry name" value="TOPRIM_OLD"/>
    <property type="match status" value="1"/>
</dbReference>
<gene>
    <name evidence="3" type="ORF">D6T64_05140</name>
</gene>
<organism evidence="3 4">
    <name type="scientific">Cryobacterium melibiosiphilum</name>
    <dbReference type="NCBI Taxonomy" id="995039"/>
    <lineage>
        <taxon>Bacteria</taxon>
        <taxon>Bacillati</taxon>
        <taxon>Actinomycetota</taxon>
        <taxon>Actinomycetes</taxon>
        <taxon>Micrococcales</taxon>
        <taxon>Microbacteriaceae</taxon>
        <taxon>Cryobacterium</taxon>
    </lineage>
</organism>
<dbReference type="InterPro" id="IPR041685">
    <property type="entry name" value="AAA_GajA/Old/RecF-like"/>
</dbReference>
<dbReference type="Pfam" id="PF20469">
    <property type="entry name" value="OLD-like_TOPRIM"/>
    <property type="match status" value="1"/>
</dbReference>
<evidence type="ECO:0000313" key="3">
    <source>
        <dbReference type="EMBL" id="RJT89952.1"/>
    </source>
</evidence>
<dbReference type="InterPro" id="IPR051396">
    <property type="entry name" value="Bact_Antivir_Def_Nuclease"/>
</dbReference>
<comment type="caution">
    <text evidence="3">The sequence shown here is derived from an EMBL/GenBank/DDBJ whole genome shotgun (WGS) entry which is preliminary data.</text>
</comment>
<accession>A0A3A5MKP7</accession>
<dbReference type="InterPro" id="IPR027417">
    <property type="entry name" value="P-loop_NTPase"/>
</dbReference>
<dbReference type="PANTHER" id="PTHR43581:SF4">
    <property type="entry name" value="ATP_GTP PHOSPHATASE"/>
    <property type="match status" value="1"/>
</dbReference>
<feature type="domain" description="Endonuclease GajA/Old nuclease/RecF-like AAA" evidence="1">
    <location>
        <begin position="24"/>
        <end position="80"/>
    </location>
</feature>
<dbReference type="Pfam" id="PF13175">
    <property type="entry name" value="AAA_15"/>
    <property type="match status" value="2"/>
</dbReference>
<protein>
    <recommendedName>
        <fullName evidence="5">ATP-dependent endonuclease</fullName>
    </recommendedName>
</protein>
<proteinExistence type="predicted"/>
<evidence type="ECO:0000259" key="2">
    <source>
        <dbReference type="Pfam" id="PF20469"/>
    </source>
</evidence>
<dbReference type="AlphaFoldDB" id="A0A3A5MKP7"/>
<evidence type="ECO:0008006" key="5">
    <source>
        <dbReference type="Google" id="ProtNLM"/>
    </source>
</evidence>
<name>A0A3A5MKP7_9MICO</name>
<dbReference type="RefSeq" id="WP_119972649.1">
    <property type="nucleotide sequence ID" value="NZ_JBHSQA010000023.1"/>
</dbReference>
<dbReference type="SUPFAM" id="SSF52540">
    <property type="entry name" value="P-loop containing nucleoside triphosphate hydrolases"/>
    <property type="match status" value="1"/>
</dbReference>
<dbReference type="Gene3D" id="3.40.50.300">
    <property type="entry name" value="P-loop containing nucleotide triphosphate hydrolases"/>
    <property type="match status" value="2"/>
</dbReference>
<keyword evidence="4" id="KW-1185">Reference proteome</keyword>